<evidence type="ECO:0000256" key="3">
    <source>
        <dbReference type="ARBA" id="ARBA00022525"/>
    </source>
</evidence>
<reference evidence="9" key="2">
    <citation type="submission" date="2020-09" db="EMBL/GenBank/DDBJ databases">
        <authorList>
            <person name="Sun Q."/>
            <person name="Ohkuma M."/>
        </authorList>
    </citation>
    <scope>NUCLEOTIDE SEQUENCE</scope>
    <source>
        <strain evidence="9">JCM 3346</strain>
    </source>
</reference>
<dbReference type="InterPro" id="IPR010916">
    <property type="entry name" value="TonB_box_CS"/>
</dbReference>
<feature type="domain" description="DUF5979" evidence="8">
    <location>
        <begin position="1239"/>
        <end position="1338"/>
    </location>
</feature>
<feature type="domain" description="DUF5979" evidence="8">
    <location>
        <begin position="1123"/>
        <end position="1231"/>
    </location>
</feature>
<evidence type="ECO:0000313" key="10">
    <source>
        <dbReference type="Proteomes" id="UP000610303"/>
    </source>
</evidence>
<evidence type="ECO:0000256" key="5">
    <source>
        <dbReference type="ARBA" id="ARBA00023088"/>
    </source>
</evidence>
<keyword evidence="4 7" id="KW-0732">Signal</keyword>
<sequence length="1395" mass="142379">MRSTAPRSHRPHPSLVRRLLAFVASIGLALVAVVVLPSAAHAAPNPAIVVGDVTIAPADTQATIGDSLTVSGSWNASEADPKVGDSFTIGLPPQLKFPQNVPFQLTGTTPSGDPVVWGNCLTDTASGIATCELTDEVEAFPELVMGTWQFQVEAVQATTAEAIQFDLNGKPVMVDLPGTGGIDDGIVLPGEVTKSGVMNQNNWSMTWTIDIPGANLVAAGGDTARITDTLGAGHALCDPTGLKVQTVRGSTVVDVTSIATLDGAPGDTSFGLALAGPFDANVTYRVTYQTCTEDGRIDPAGTEYENSAQIEGWGEAGHGVGTVANLPWHLNLGKSGSVLGGAERNGKVAWTVVVPGDQLLGKDGFTLTETLGAGHQLCTDTISGIQIAERYGPSNQLQQSLTGKLTPTTLASSPQSFQVRFDLNDSAVAFKASDYRYVITYTTCVTATELPNGGTAYANSVDVDGAVATNEATVPNRSQGKTGRINTTAVTIDGVQHMPQTTIGWSVTIPGQLIENVDGVLTLTDVLSDSQAVCAAGDPSAGLAARLGLRVEARDQIQNGGLQTVDLSGSTAVQQSGNTLTFDLDAVDLPIPTGTSDGFSREYQYVLTYTTCTATGGMDAPGTVYSNTLTGDGVSFSSTTTQNNSGSGTGQGVTRGSVSLVKTLVDNAGAAFVPADTMFTVHVKEIDPTATVQKEYELRVPLDGAPISGLNARGTGWTVELTEPTFPTVPGVTFGDPVFAEGPGVTVSPDGKTAIASIDPGVNVAVSLTNEALLGSATIVKELGGGAAELVDADRRYQVTAAIDTSALGQGFPAQADRVLQLETGVPVTLAELPIGATVHFTELRPVDDDTLTWAAPVITPSTVTVSAGHATTPAAITVTNSAERTVGTFAVAKTVTGAQADNPAVPDTVTVTASWTEEGVPGSTTLTVPTDGTPVPLGADLLIGTRVTLSETPLVDGSSIAWGAPSWSGPGVTVDGDSAVVTIGRTADATVALENHAATSTAGISLLKAVAGEAAGEVDPEAEFPVTARWVDADDVEHARELMISTAEPTPLGVELPAGTVVTITEGAQPRFDTVVWGSITISGAGVDDHGDGSATVVVSDQQDDVALVTVVNEATWAPGDFSIAKRVDGVRGDHPDVPAAVTVLAEWTDGDAAQSLELEVPTDGTVVAFPAQLPHGTEVTLSETGLEAGAQFTWATPDWTGDRVVASGDGTAVVTIGAADTAEVALVNTAVPTLGSVTITKTLAGEGRDAAAKTSFPVTITWSDLLGEPQSREVQLTAGTPATIDGLPLGTELRVEEGTAKLPEGIRWAGADWSSDDDRVTVTSDAGSAVATVTVTGESAAAAELSLENRLELGPALAGTGVDGVALGIVGGAALLAMLGGAAVLIARRRARG</sequence>
<gene>
    <name evidence="9" type="ORF">GCM10010196_23560</name>
</gene>
<dbReference type="SUPFAM" id="SSF49401">
    <property type="entry name" value="Bacterial adhesins"/>
    <property type="match status" value="3"/>
</dbReference>
<feature type="domain" description="DUF5979" evidence="8">
    <location>
        <begin position="778"/>
        <end position="882"/>
    </location>
</feature>
<keyword evidence="3" id="KW-0964">Secreted</keyword>
<evidence type="ECO:0000256" key="2">
    <source>
        <dbReference type="ARBA" id="ARBA00022512"/>
    </source>
</evidence>
<protein>
    <recommendedName>
        <fullName evidence="8">DUF5979 domain-containing protein</fullName>
    </recommendedName>
</protein>
<dbReference type="RefSeq" id="WP_189085542.1">
    <property type="nucleotide sequence ID" value="NZ_BMRJ01000002.1"/>
</dbReference>
<dbReference type="InterPro" id="IPR046022">
    <property type="entry name" value="DUF5979"/>
</dbReference>
<feature type="domain" description="DUF5979" evidence="8">
    <location>
        <begin position="890"/>
        <end position="996"/>
    </location>
</feature>
<evidence type="ECO:0000256" key="1">
    <source>
        <dbReference type="ARBA" id="ARBA00004191"/>
    </source>
</evidence>
<dbReference type="Proteomes" id="UP000610303">
    <property type="component" value="Unassembled WGS sequence"/>
</dbReference>
<organism evidence="9 10">
    <name type="scientific">Agromyces mediolanus</name>
    <name type="common">Corynebacterium mediolanum</name>
    <dbReference type="NCBI Taxonomy" id="41986"/>
    <lineage>
        <taxon>Bacteria</taxon>
        <taxon>Bacillati</taxon>
        <taxon>Actinomycetota</taxon>
        <taxon>Actinomycetes</taxon>
        <taxon>Micrococcales</taxon>
        <taxon>Microbacteriaceae</taxon>
        <taxon>Agromyces</taxon>
    </lineage>
</organism>
<dbReference type="Gene3D" id="2.60.40.1280">
    <property type="match status" value="1"/>
</dbReference>
<proteinExistence type="predicted"/>
<feature type="chain" id="PRO_5037080872" description="DUF5979 domain-containing protein" evidence="7">
    <location>
        <begin position="43"/>
        <end position="1395"/>
    </location>
</feature>
<dbReference type="Pfam" id="PF19407">
    <property type="entry name" value="DUF5979"/>
    <property type="match status" value="5"/>
</dbReference>
<dbReference type="InterPro" id="IPR011252">
    <property type="entry name" value="Fibrogen-bd_dom1"/>
</dbReference>
<feature type="transmembrane region" description="Helical" evidence="6">
    <location>
        <begin position="1367"/>
        <end position="1389"/>
    </location>
</feature>
<reference evidence="9" key="1">
    <citation type="journal article" date="2014" name="Int. J. Syst. Evol. Microbiol.">
        <title>Complete genome sequence of Corynebacterium casei LMG S-19264T (=DSM 44701T), isolated from a smear-ripened cheese.</title>
        <authorList>
            <consortium name="US DOE Joint Genome Institute (JGI-PGF)"/>
            <person name="Walter F."/>
            <person name="Albersmeier A."/>
            <person name="Kalinowski J."/>
            <person name="Ruckert C."/>
        </authorList>
    </citation>
    <scope>NUCLEOTIDE SEQUENCE</scope>
    <source>
        <strain evidence="9">JCM 3346</strain>
    </source>
</reference>
<dbReference type="PROSITE" id="PS00430">
    <property type="entry name" value="TONB_DEPENDENT_REC_1"/>
    <property type="match status" value="1"/>
</dbReference>
<feature type="domain" description="DUF5979" evidence="8">
    <location>
        <begin position="1006"/>
        <end position="1116"/>
    </location>
</feature>
<feature type="signal peptide" evidence="7">
    <location>
        <begin position="1"/>
        <end position="42"/>
    </location>
</feature>
<evidence type="ECO:0000256" key="6">
    <source>
        <dbReference type="SAM" id="Phobius"/>
    </source>
</evidence>
<keyword evidence="5" id="KW-0572">Peptidoglycan-anchor</keyword>
<keyword evidence="6" id="KW-1133">Transmembrane helix</keyword>
<dbReference type="InterPro" id="IPR008966">
    <property type="entry name" value="Adhesion_dom_sf"/>
</dbReference>
<keyword evidence="6" id="KW-0472">Membrane</keyword>
<keyword evidence="2" id="KW-0134">Cell wall</keyword>
<dbReference type="GO" id="GO:0007155">
    <property type="term" value="P:cell adhesion"/>
    <property type="evidence" value="ECO:0007669"/>
    <property type="project" value="InterPro"/>
</dbReference>
<evidence type="ECO:0000313" key="9">
    <source>
        <dbReference type="EMBL" id="GGR28977.1"/>
    </source>
</evidence>
<dbReference type="Gene3D" id="2.60.40.740">
    <property type="match status" value="2"/>
</dbReference>
<evidence type="ECO:0000259" key="8">
    <source>
        <dbReference type="Pfam" id="PF19407"/>
    </source>
</evidence>
<evidence type="ECO:0000256" key="7">
    <source>
        <dbReference type="SAM" id="SignalP"/>
    </source>
</evidence>
<keyword evidence="6" id="KW-0812">Transmembrane</keyword>
<keyword evidence="10" id="KW-1185">Reference proteome</keyword>
<comment type="caution">
    <text evidence="9">The sequence shown here is derived from an EMBL/GenBank/DDBJ whole genome shotgun (WGS) entry which is preliminary data.</text>
</comment>
<name>A0A918FBW5_AGRME</name>
<accession>A0A918FBW5</accession>
<comment type="subcellular location">
    <subcellularLocation>
        <location evidence="1">Secreted</location>
        <location evidence="1">Cell wall</location>
    </subcellularLocation>
</comment>
<evidence type="ECO:0000256" key="4">
    <source>
        <dbReference type="ARBA" id="ARBA00022729"/>
    </source>
</evidence>
<dbReference type="EMBL" id="BMRJ01000002">
    <property type="protein sequence ID" value="GGR28977.1"/>
    <property type="molecule type" value="Genomic_DNA"/>
</dbReference>